<keyword evidence="1" id="KW-0378">Hydrolase</keyword>
<sequence>MRPPSRFDHHGIIHPDMFEPMRYAALFGVLGILLGCAAMQSAAGVGVSAVGVLAVAEGYVALCLLTMALTYGLNDRGIPLERAFGYFGGRQALGLLLLPYRVLARITLALLRRCDSMELMHPIGPRLYVGRLPLRSEQAKLTALGVTSVLNLCAEFPRRSRRLAPSDLETAYLPVLDGTAPSDRQFRQAVEWIAARHGEGRSVLIHCAQGRGRSVTVAAAALCRLGLAADPDDALAQIVSVRTKARPSRKQRQALARFWNSDRAGPFPFPSSLRPNIDTTS</sequence>
<protein>
    <submittedName>
        <fullName evidence="6">Dual specificity protein phosphatase family protein</fullName>
    </submittedName>
</protein>
<feature type="region of interest" description="Disordered" evidence="2">
    <location>
        <begin position="261"/>
        <end position="281"/>
    </location>
</feature>
<gene>
    <name evidence="6" type="ORF">V5E97_26255</name>
</gene>
<dbReference type="InterPro" id="IPR057023">
    <property type="entry name" value="PTP-SAK"/>
</dbReference>
<evidence type="ECO:0000256" key="3">
    <source>
        <dbReference type="SAM" id="Phobius"/>
    </source>
</evidence>
<feature type="domain" description="Tyrosine specific protein phosphatases" evidence="5">
    <location>
        <begin position="184"/>
        <end position="253"/>
    </location>
</feature>
<dbReference type="PANTHER" id="PTHR47216:SF4">
    <property type="entry name" value="OS01G0859400 PROTEIN"/>
    <property type="match status" value="1"/>
</dbReference>
<evidence type="ECO:0000259" key="5">
    <source>
        <dbReference type="PROSITE" id="PS50056"/>
    </source>
</evidence>
<evidence type="ECO:0000313" key="6">
    <source>
        <dbReference type="EMBL" id="XBH01831.1"/>
    </source>
</evidence>
<dbReference type="SUPFAM" id="SSF52799">
    <property type="entry name" value="(Phosphotyrosine protein) phosphatases II"/>
    <property type="match status" value="1"/>
</dbReference>
<dbReference type="EMBL" id="CP155447">
    <property type="protein sequence ID" value="XBH01831.1"/>
    <property type="molecule type" value="Genomic_DNA"/>
</dbReference>
<dbReference type="Pfam" id="PF22784">
    <property type="entry name" value="PTP-SAK"/>
    <property type="match status" value="1"/>
</dbReference>
<dbReference type="PROSITE" id="PS50054">
    <property type="entry name" value="TYR_PHOSPHATASE_DUAL"/>
    <property type="match status" value="1"/>
</dbReference>
<feature type="domain" description="Tyrosine-protein phosphatase" evidence="4">
    <location>
        <begin position="119"/>
        <end position="264"/>
    </location>
</feature>
<name>A0AAU7CAU0_9BACT</name>
<dbReference type="PANTHER" id="PTHR47216">
    <property type="match status" value="1"/>
</dbReference>
<organism evidence="6">
    <name type="scientific">Singulisphaera sp. Ch08</name>
    <dbReference type="NCBI Taxonomy" id="3120278"/>
    <lineage>
        <taxon>Bacteria</taxon>
        <taxon>Pseudomonadati</taxon>
        <taxon>Planctomycetota</taxon>
        <taxon>Planctomycetia</taxon>
        <taxon>Isosphaerales</taxon>
        <taxon>Isosphaeraceae</taxon>
        <taxon>Singulisphaera</taxon>
    </lineage>
</organism>
<keyword evidence="3" id="KW-1133">Transmembrane helix</keyword>
<feature type="transmembrane region" description="Helical" evidence="3">
    <location>
        <begin position="92"/>
        <end position="111"/>
    </location>
</feature>
<evidence type="ECO:0000256" key="2">
    <source>
        <dbReference type="SAM" id="MobiDB-lite"/>
    </source>
</evidence>
<dbReference type="InterPro" id="IPR029021">
    <property type="entry name" value="Prot-tyrosine_phosphatase-like"/>
</dbReference>
<dbReference type="GO" id="GO:0016791">
    <property type="term" value="F:phosphatase activity"/>
    <property type="evidence" value="ECO:0007669"/>
    <property type="project" value="UniProtKB-ARBA"/>
</dbReference>
<dbReference type="FunFam" id="3.90.190.10:FF:000157">
    <property type="entry name" value="Protein-tyrosine phosphatase"/>
    <property type="match status" value="1"/>
</dbReference>
<dbReference type="PROSITE" id="PS50056">
    <property type="entry name" value="TYR_PHOSPHATASE_2"/>
    <property type="match status" value="1"/>
</dbReference>
<dbReference type="AlphaFoldDB" id="A0AAU7CAU0"/>
<dbReference type="InterPro" id="IPR000387">
    <property type="entry name" value="Tyr_Pase_dom"/>
</dbReference>
<dbReference type="SMART" id="SM00195">
    <property type="entry name" value="DSPc"/>
    <property type="match status" value="1"/>
</dbReference>
<dbReference type="Gene3D" id="3.90.190.10">
    <property type="entry name" value="Protein tyrosine phosphatase superfamily"/>
    <property type="match status" value="1"/>
</dbReference>
<evidence type="ECO:0000259" key="4">
    <source>
        <dbReference type="PROSITE" id="PS50054"/>
    </source>
</evidence>
<keyword evidence="3" id="KW-0812">Transmembrane</keyword>
<reference evidence="6" key="1">
    <citation type="submission" date="2024-05" db="EMBL/GenBank/DDBJ databases">
        <title>Planctomycetes of the genus Singulisphaera possess chitinolytic capabilities.</title>
        <authorList>
            <person name="Ivanova A."/>
        </authorList>
    </citation>
    <scope>NUCLEOTIDE SEQUENCE</scope>
    <source>
        <strain evidence="6">Ch08T</strain>
    </source>
</reference>
<dbReference type="InterPro" id="IPR020422">
    <property type="entry name" value="TYR_PHOSPHATASE_DUAL_dom"/>
</dbReference>
<proteinExistence type="predicted"/>
<evidence type="ECO:0000256" key="1">
    <source>
        <dbReference type="ARBA" id="ARBA00022801"/>
    </source>
</evidence>
<dbReference type="RefSeq" id="WP_406694577.1">
    <property type="nucleotide sequence ID" value="NZ_CP155447.1"/>
</dbReference>
<accession>A0AAU7CAU0</accession>
<feature type="transmembrane region" description="Helical" evidence="3">
    <location>
        <begin position="49"/>
        <end position="71"/>
    </location>
</feature>
<feature type="transmembrane region" description="Helical" evidence="3">
    <location>
        <begin position="21"/>
        <end position="43"/>
    </location>
</feature>
<keyword evidence="3" id="KW-0472">Membrane</keyword>